<evidence type="ECO:0000256" key="2">
    <source>
        <dbReference type="SAM" id="SignalP"/>
    </source>
</evidence>
<dbReference type="Pfam" id="PF13460">
    <property type="entry name" value="NAD_binding_10"/>
    <property type="match status" value="1"/>
</dbReference>
<keyword evidence="5" id="KW-0830">Ubiquinone</keyword>
<feature type="domain" description="NADH:ubiquinone oxidoreductase intermediate-associated protein 30" evidence="3">
    <location>
        <begin position="273"/>
        <end position="439"/>
    </location>
</feature>
<feature type="signal peptide" evidence="2">
    <location>
        <begin position="1"/>
        <end position="26"/>
    </location>
</feature>
<dbReference type="InterPro" id="IPR036291">
    <property type="entry name" value="NAD(P)-bd_dom_sf"/>
</dbReference>
<feature type="region of interest" description="Disordered" evidence="1">
    <location>
        <begin position="43"/>
        <end position="65"/>
    </location>
</feature>
<protein>
    <submittedName>
        <fullName evidence="5">Nadh:ubiquinone oxidoreductase complex i intermediate-associated protein 30</fullName>
    </submittedName>
</protein>
<name>W7TWC1_9STRA</name>
<dbReference type="InterPro" id="IPR016040">
    <property type="entry name" value="NAD(P)-bd_dom"/>
</dbReference>
<dbReference type="Pfam" id="PF08547">
    <property type="entry name" value="CIA30"/>
    <property type="match status" value="1"/>
</dbReference>
<dbReference type="EMBL" id="AZIL01001070">
    <property type="protein sequence ID" value="EWM24901.1"/>
    <property type="molecule type" value="Genomic_DNA"/>
</dbReference>
<feature type="domain" description="NAD(P)-binding" evidence="4">
    <location>
        <begin position="462"/>
        <end position="565"/>
    </location>
</feature>
<reference evidence="5 6" key="1">
    <citation type="journal article" date="2014" name="Mol. Plant">
        <title>Chromosome Scale Genome Assembly and Transcriptome Profiling of Nannochloropsis gaditana in Nitrogen Depletion.</title>
        <authorList>
            <person name="Corteggiani Carpinelli E."/>
            <person name="Telatin A."/>
            <person name="Vitulo N."/>
            <person name="Forcato C."/>
            <person name="D'Angelo M."/>
            <person name="Schiavon R."/>
            <person name="Vezzi A."/>
            <person name="Giacometti G.M."/>
            <person name="Morosinotto T."/>
            <person name="Valle G."/>
        </authorList>
    </citation>
    <scope>NUCLEOTIDE SEQUENCE [LARGE SCALE GENOMIC DNA]</scope>
    <source>
        <strain evidence="5 6">B-31</strain>
    </source>
</reference>
<dbReference type="PANTHER" id="PTHR15020">
    <property type="entry name" value="FLAVIN REDUCTASE-RELATED"/>
    <property type="match status" value="1"/>
</dbReference>
<evidence type="ECO:0000259" key="3">
    <source>
        <dbReference type="Pfam" id="PF08547"/>
    </source>
</evidence>
<feature type="compositionally biased region" description="Basic and acidic residues" evidence="1">
    <location>
        <begin position="44"/>
        <end position="53"/>
    </location>
</feature>
<proteinExistence type="predicted"/>
<sequence>MLSSLSGVRCVFLVLLFICLSGGVVAFLPASVLPTRESSFPSRLHAENKHNGDNKPGSNGLNTLFSPPSMTNPFEALGKQLTFFFEKLTGGTDTNSAMASRALPPPPPSVRRTGGPVSVVFGATGRAGREIVQALLREGHDVVAAVRNESKLNEVFGASALSGATPASPGHGLLDYISGIDVTNAATLSSGKVPAVLKEACHVVVALGPVGGVQPGGGFGFFPGLTSEDVDFKGVTKVIDAVVDAKGVVKEGAGEGGKKKAAGEVEERKRTLFRFETPEDVAKWQRLDDVIMGGQSSSSLELDREKGYATYTGSLVVEGGGFCGTRASGGDASVDLSGFDGVTLRVRGDGHRYKLNLKTTETLASENVYQAAFDTLPLQDVGEGAGGWQTITIPFHRFYPVVRNRVDYKAAPLQPSSQAAVSLGLVYSRFEFNRQANPYYDPGAFSLSLEEIALYRSRRPSLVLVSSAGAERNAKVETEEDRKTEIPIVMLNPGGILNWKYRAETYLRASPLPYTILRPCGLVPEKAFGDEPSTGKLQAGQGDTITGRLTRQDLGLAVAAALASPYSAGKTMEIRRDEAADANAMTGVGRRPRTTAVTALELFQPLVADKDRAVSGTSGLLPFPEAVDPPQEVSPERAKEILNDPRVKAQQDRDRALVESGALQKGQGGGGRYVGVCAVRICRGSVPDGASARVHVQNSVIYSNNALSFNEPKTKSLPDIPLCFGRKKVMPSKCSLCPF</sequence>
<dbReference type="OrthoDB" id="426386at2759"/>
<gene>
    <name evidence="5" type="ORF">Naga_100116g13</name>
</gene>
<evidence type="ECO:0000313" key="5">
    <source>
        <dbReference type="EMBL" id="EWM24901.1"/>
    </source>
</evidence>
<comment type="caution">
    <text evidence="5">The sequence shown here is derived from an EMBL/GenBank/DDBJ whole genome shotgun (WGS) entry which is preliminary data.</text>
</comment>
<dbReference type="Proteomes" id="UP000019335">
    <property type="component" value="Chromosome 12"/>
</dbReference>
<dbReference type="InterPro" id="IPR013857">
    <property type="entry name" value="NADH-UbQ_OxRdtase-assoc_prot30"/>
</dbReference>
<dbReference type="SUPFAM" id="SSF49785">
    <property type="entry name" value="Galactose-binding domain-like"/>
    <property type="match status" value="1"/>
</dbReference>
<dbReference type="AlphaFoldDB" id="W7TWC1"/>
<feature type="chain" id="PRO_5004901350" evidence="2">
    <location>
        <begin position="27"/>
        <end position="739"/>
    </location>
</feature>
<evidence type="ECO:0000313" key="6">
    <source>
        <dbReference type="Proteomes" id="UP000019335"/>
    </source>
</evidence>
<dbReference type="SUPFAM" id="SSF51735">
    <property type="entry name" value="NAD(P)-binding Rossmann-fold domains"/>
    <property type="match status" value="1"/>
</dbReference>
<organism evidence="5 6">
    <name type="scientific">Nannochloropsis gaditana</name>
    <dbReference type="NCBI Taxonomy" id="72520"/>
    <lineage>
        <taxon>Eukaryota</taxon>
        <taxon>Sar</taxon>
        <taxon>Stramenopiles</taxon>
        <taxon>Ochrophyta</taxon>
        <taxon>Eustigmatophyceae</taxon>
        <taxon>Eustigmatales</taxon>
        <taxon>Monodopsidaceae</taxon>
        <taxon>Nannochloropsis</taxon>
    </lineage>
</organism>
<evidence type="ECO:0000256" key="1">
    <source>
        <dbReference type="SAM" id="MobiDB-lite"/>
    </source>
</evidence>
<feature type="region of interest" description="Disordered" evidence="1">
    <location>
        <begin position="95"/>
        <end position="115"/>
    </location>
</feature>
<dbReference type="InterPro" id="IPR008979">
    <property type="entry name" value="Galactose-bd-like_sf"/>
</dbReference>
<dbReference type="Gene3D" id="3.40.50.720">
    <property type="entry name" value="NAD(P)-binding Rossmann-like Domain"/>
    <property type="match status" value="2"/>
</dbReference>
<feature type="compositionally biased region" description="Polar residues" evidence="1">
    <location>
        <begin position="56"/>
        <end position="65"/>
    </location>
</feature>
<keyword evidence="6" id="KW-1185">Reference proteome</keyword>
<accession>W7TWC1</accession>
<evidence type="ECO:0000259" key="4">
    <source>
        <dbReference type="Pfam" id="PF13460"/>
    </source>
</evidence>
<dbReference type="PANTHER" id="PTHR15020:SF11">
    <property type="entry name" value="OS06G0360300 PROTEIN"/>
    <property type="match status" value="1"/>
</dbReference>
<keyword evidence="2" id="KW-0732">Signal</keyword>